<dbReference type="AlphaFoldDB" id="A0AAD5WV00"/>
<dbReference type="SMART" id="SM00257">
    <property type="entry name" value="LysM"/>
    <property type="match status" value="1"/>
</dbReference>
<feature type="region of interest" description="Disordered" evidence="1">
    <location>
        <begin position="101"/>
        <end position="176"/>
    </location>
</feature>
<sequence length="246" mass="26381">MKLLPTWALLLQGAVFPSLISSLPTESRKQDGHEDWSAIQPGCTKKHLAIPGDTCYSIAKQYGITYQQFHSWNSPIVCPDTVYTGKLYCVDSITRLLSHMPAAPSTTPTPTPTLPVETATTTTEEGSTTTVIPTKMSTAKASSAPTPTSTTKEPPTTSKSQPPPDPTKYEPPPLKGDSCFRAFDHGKQNLVVSKKSSGFCDHMLKTKASGPVDDLAGIGNEVIGACADVGAVSSACYWFFNIQKRT</sequence>
<dbReference type="PROSITE" id="PS51782">
    <property type="entry name" value="LYSM"/>
    <property type="match status" value="1"/>
</dbReference>
<feature type="compositionally biased region" description="Pro residues" evidence="1">
    <location>
        <begin position="161"/>
        <end position="174"/>
    </location>
</feature>
<gene>
    <name evidence="4" type="ORF">MKZ38_001483</name>
</gene>
<evidence type="ECO:0000256" key="1">
    <source>
        <dbReference type="SAM" id="MobiDB-lite"/>
    </source>
</evidence>
<dbReference type="EMBL" id="JAKWBI020000013">
    <property type="protein sequence ID" value="KAJ2906502.1"/>
    <property type="molecule type" value="Genomic_DNA"/>
</dbReference>
<organism evidence="4 5">
    <name type="scientific">Zalerion maritima</name>
    <dbReference type="NCBI Taxonomy" id="339359"/>
    <lineage>
        <taxon>Eukaryota</taxon>
        <taxon>Fungi</taxon>
        <taxon>Dikarya</taxon>
        <taxon>Ascomycota</taxon>
        <taxon>Pezizomycotina</taxon>
        <taxon>Sordariomycetes</taxon>
        <taxon>Lulworthiomycetidae</taxon>
        <taxon>Lulworthiales</taxon>
        <taxon>Lulworthiaceae</taxon>
        <taxon>Zalerion</taxon>
    </lineage>
</organism>
<name>A0AAD5WV00_9PEZI</name>
<feature type="compositionally biased region" description="Low complexity" evidence="1">
    <location>
        <begin position="114"/>
        <end position="160"/>
    </location>
</feature>
<comment type="caution">
    <text evidence="4">The sequence shown here is derived from an EMBL/GenBank/DDBJ whole genome shotgun (WGS) entry which is preliminary data.</text>
</comment>
<reference evidence="4" key="1">
    <citation type="submission" date="2022-07" db="EMBL/GenBank/DDBJ databases">
        <title>Draft genome sequence of Zalerion maritima ATCC 34329, a (micro)plastics degrading marine fungus.</title>
        <authorList>
            <person name="Paco A."/>
            <person name="Goncalves M.F.M."/>
            <person name="Rocha-Santos T.A.P."/>
            <person name="Alves A."/>
        </authorList>
    </citation>
    <scope>NUCLEOTIDE SEQUENCE</scope>
    <source>
        <strain evidence="4">ATCC 34329</strain>
    </source>
</reference>
<proteinExistence type="predicted"/>
<feature type="domain" description="LysM" evidence="3">
    <location>
        <begin position="45"/>
        <end position="90"/>
    </location>
</feature>
<dbReference type="Proteomes" id="UP001201980">
    <property type="component" value="Unassembled WGS sequence"/>
</dbReference>
<evidence type="ECO:0000313" key="5">
    <source>
        <dbReference type="Proteomes" id="UP001201980"/>
    </source>
</evidence>
<feature type="signal peptide" evidence="2">
    <location>
        <begin position="1"/>
        <end position="22"/>
    </location>
</feature>
<accession>A0AAD5WV00</accession>
<dbReference type="CDD" id="cd00118">
    <property type="entry name" value="LysM"/>
    <property type="match status" value="1"/>
</dbReference>
<dbReference type="InterPro" id="IPR018392">
    <property type="entry name" value="LysM"/>
</dbReference>
<evidence type="ECO:0000259" key="3">
    <source>
        <dbReference type="PROSITE" id="PS51782"/>
    </source>
</evidence>
<keyword evidence="5" id="KW-1185">Reference proteome</keyword>
<evidence type="ECO:0000313" key="4">
    <source>
        <dbReference type="EMBL" id="KAJ2906502.1"/>
    </source>
</evidence>
<dbReference type="Pfam" id="PF01476">
    <property type="entry name" value="LysM"/>
    <property type="match status" value="1"/>
</dbReference>
<feature type="chain" id="PRO_5042167074" description="LysM domain-containing protein" evidence="2">
    <location>
        <begin position="23"/>
        <end position="246"/>
    </location>
</feature>
<evidence type="ECO:0000256" key="2">
    <source>
        <dbReference type="SAM" id="SignalP"/>
    </source>
</evidence>
<dbReference type="Gene3D" id="3.10.350.10">
    <property type="entry name" value="LysM domain"/>
    <property type="match status" value="1"/>
</dbReference>
<keyword evidence="2" id="KW-0732">Signal</keyword>
<protein>
    <recommendedName>
        <fullName evidence="3">LysM domain-containing protein</fullName>
    </recommendedName>
</protein>
<dbReference type="InterPro" id="IPR036779">
    <property type="entry name" value="LysM_dom_sf"/>
</dbReference>
<dbReference type="SUPFAM" id="SSF54106">
    <property type="entry name" value="LysM domain"/>
    <property type="match status" value="1"/>
</dbReference>